<reference evidence="3" key="2">
    <citation type="submission" date="2023-06" db="EMBL/GenBank/DDBJ databases">
        <authorList>
            <consortium name="Lawrence Berkeley National Laboratory"/>
            <person name="Haridas S."/>
            <person name="Hensen N."/>
            <person name="Bonometti L."/>
            <person name="Westerberg I."/>
            <person name="Brannstrom I.O."/>
            <person name="Guillou S."/>
            <person name="Cros-Aarteil S."/>
            <person name="Calhoun S."/>
            <person name="Kuo A."/>
            <person name="Mondo S."/>
            <person name="Pangilinan J."/>
            <person name="Riley R."/>
            <person name="Labutti K."/>
            <person name="Andreopoulos B."/>
            <person name="Lipzen A."/>
            <person name="Chen C."/>
            <person name="Yanf M."/>
            <person name="Daum C."/>
            <person name="Ng V."/>
            <person name="Clum A."/>
            <person name="Steindorff A."/>
            <person name="Ohm R."/>
            <person name="Martin F."/>
            <person name="Silar P."/>
            <person name="Natvig D."/>
            <person name="Lalanne C."/>
            <person name="Gautier V."/>
            <person name="Ament-Velasquez S.L."/>
            <person name="Kruys A."/>
            <person name="Hutchinson M.I."/>
            <person name="Powell A.J."/>
            <person name="Barry K."/>
            <person name="Miller A.N."/>
            <person name="Grigoriev I.V."/>
            <person name="Debuchy R."/>
            <person name="Gladieux P."/>
            <person name="Thoren M.H."/>
            <person name="Johannesson H."/>
        </authorList>
    </citation>
    <scope>NUCLEOTIDE SEQUENCE</scope>
    <source>
        <strain evidence="3">CBS 955.72</strain>
    </source>
</reference>
<feature type="transmembrane region" description="Helical" evidence="2">
    <location>
        <begin position="155"/>
        <end position="178"/>
    </location>
</feature>
<accession>A0AAJ0MD44</accession>
<evidence type="ECO:0000256" key="2">
    <source>
        <dbReference type="SAM" id="Phobius"/>
    </source>
</evidence>
<keyword evidence="2" id="KW-0812">Transmembrane</keyword>
<sequence>MALKLSSWLVLVRVLQLMGALAAAGLNGYLTASIYMGKLGLSQNMVILELLICILLVYTTLSIIAQNTGERSKKKGWLICFVVLDVCFCGLALAIISLLSQAGVPSYCKGLTRSDYDDDDAPNQPRYGFTTIRFSDESEGQHGHLDKYCGFERSYFFIAIALVFTYIATVVLGMLAVYETNHTRNDRLNETLDSLERARNNDMDLKLLESSSSPLMQAPRVSIPARPSEGIITRSASLRSNITSVTTSTTSNAPNPYRGGQQNLIPRRPLNPQPPLPRRPSLPGKQPSSPKQNVHFTPIPLDEDSADAALVSDGMHHHHPHQMHPILENDDDSAAMVVADGMQHRPQRQQPGPSPHHHPPQQQQQQQQQQQIMLPMLLEEEQSAETALTSDGMRPSEPMLPPYEPSRSRMSGHGGDDELALSGYVKGGARA</sequence>
<evidence type="ECO:0000313" key="3">
    <source>
        <dbReference type="EMBL" id="KAK3349900.1"/>
    </source>
</evidence>
<feature type="transmembrane region" description="Helical" evidence="2">
    <location>
        <begin position="77"/>
        <end position="99"/>
    </location>
</feature>
<gene>
    <name evidence="3" type="ORF">B0T25DRAFT_570499</name>
</gene>
<proteinExistence type="predicted"/>
<keyword evidence="2" id="KW-1133">Transmembrane helix</keyword>
<feature type="compositionally biased region" description="Polar residues" evidence="1">
    <location>
        <begin position="286"/>
        <end position="295"/>
    </location>
</feature>
<organism evidence="3 4">
    <name type="scientific">Lasiosphaeria hispida</name>
    <dbReference type="NCBI Taxonomy" id="260671"/>
    <lineage>
        <taxon>Eukaryota</taxon>
        <taxon>Fungi</taxon>
        <taxon>Dikarya</taxon>
        <taxon>Ascomycota</taxon>
        <taxon>Pezizomycotina</taxon>
        <taxon>Sordariomycetes</taxon>
        <taxon>Sordariomycetidae</taxon>
        <taxon>Sordariales</taxon>
        <taxon>Lasiosphaeriaceae</taxon>
        <taxon>Lasiosphaeria</taxon>
    </lineage>
</organism>
<keyword evidence="2" id="KW-0472">Membrane</keyword>
<evidence type="ECO:0000313" key="4">
    <source>
        <dbReference type="Proteomes" id="UP001275084"/>
    </source>
</evidence>
<feature type="region of interest" description="Disordered" evidence="1">
    <location>
        <begin position="244"/>
        <end position="299"/>
    </location>
</feature>
<comment type="caution">
    <text evidence="3">The sequence shown here is derived from an EMBL/GenBank/DDBJ whole genome shotgun (WGS) entry which is preliminary data.</text>
</comment>
<feature type="compositionally biased region" description="Low complexity" evidence="1">
    <location>
        <begin position="360"/>
        <end position="371"/>
    </location>
</feature>
<name>A0AAJ0MD44_9PEZI</name>
<feature type="region of interest" description="Disordered" evidence="1">
    <location>
        <begin position="343"/>
        <end position="431"/>
    </location>
</feature>
<evidence type="ECO:0008006" key="5">
    <source>
        <dbReference type="Google" id="ProtNLM"/>
    </source>
</evidence>
<dbReference type="EMBL" id="JAUIQD010000005">
    <property type="protein sequence ID" value="KAK3349900.1"/>
    <property type="molecule type" value="Genomic_DNA"/>
</dbReference>
<dbReference type="Proteomes" id="UP001275084">
    <property type="component" value="Unassembled WGS sequence"/>
</dbReference>
<keyword evidence="4" id="KW-1185">Reference proteome</keyword>
<feature type="compositionally biased region" description="Pro residues" evidence="1">
    <location>
        <begin position="269"/>
        <end position="280"/>
    </location>
</feature>
<feature type="transmembrane region" description="Helical" evidence="2">
    <location>
        <begin position="46"/>
        <end position="65"/>
    </location>
</feature>
<evidence type="ECO:0000256" key="1">
    <source>
        <dbReference type="SAM" id="MobiDB-lite"/>
    </source>
</evidence>
<protein>
    <recommendedName>
        <fullName evidence="5">MARVEL domain-containing protein</fullName>
    </recommendedName>
</protein>
<reference evidence="3" key="1">
    <citation type="journal article" date="2023" name="Mol. Phylogenet. Evol.">
        <title>Genome-scale phylogeny and comparative genomics of the fungal order Sordariales.</title>
        <authorList>
            <person name="Hensen N."/>
            <person name="Bonometti L."/>
            <person name="Westerberg I."/>
            <person name="Brannstrom I.O."/>
            <person name="Guillou S."/>
            <person name="Cros-Aarteil S."/>
            <person name="Calhoun S."/>
            <person name="Haridas S."/>
            <person name="Kuo A."/>
            <person name="Mondo S."/>
            <person name="Pangilinan J."/>
            <person name="Riley R."/>
            <person name="LaButti K."/>
            <person name="Andreopoulos B."/>
            <person name="Lipzen A."/>
            <person name="Chen C."/>
            <person name="Yan M."/>
            <person name="Daum C."/>
            <person name="Ng V."/>
            <person name="Clum A."/>
            <person name="Steindorff A."/>
            <person name="Ohm R.A."/>
            <person name="Martin F."/>
            <person name="Silar P."/>
            <person name="Natvig D.O."/>
            <person name="Lalanne C."/>
            <person name="Gautier V."/>
            <person name="Ament-Velasquez S.L."/>
            <person name="Kruys A."/>
            <person name="Hutchinson M.I."/>
            <person name="Powell A.J."/>
            <person name="Barry K."/>
            <person name="Miller A.N."/>
            <person name="Grigoriev I.V."/>
            <person name="Debuchy R."/>
            <person name="Gladieux P."/>
            <person name="Hiltunen Thoren M."/>
            <person name="Johannesson H."/>
        </authorList>
    </citation>
    <scope>NUCLEOTIDE SEQUENCE</scope>
    <source>
        <strain evidence="3">CBS 955.72</strain>
    </source>
</reference>
<dbReference type="AlphaFoldDB" id="A0AAJ0MD44"/>